<name>T1J5I9_STRMM</name>
<feature type="repeat" description="WD" evidence="9">
    <location>
        <begin position="542"/>
        <end position="583"/>
    </location>
</feature>
<dbReference type="InterPro" id="IPR020472">
    <property type="entry name" value="WD40_PAC1"/>
</dbReference>
<evidence type="ECO:0000256" key="6">
    <source>
        <dbReference type="ARBA" id="ARBA00023163"/>
    </source>
</evidence>
<dbReference type="Proteomes" id="UP000014500">
    <property type="component" value="Unassembled WGS sequence"/>
</dbReference>
<dbReference type="FunFam" id="2.130.10.10:FF:000243">
    <property type="entry name" value="Transcription initiation factor TFIID subunit 5"/>
    <property type="match status" value="1"/>
</dbReference>
<dbReference type="CDD" id="cd08044">
    <property type="entry name" value="TAF5_NTD2"/>
    <property type="match status" value="1"/>
</dbReference>
<dbReference type="PROSITE" id="PS50896">
    <property type="entry name" value="LISH"/>
    <property type="match status" value="1"/>
</dbReference>
<dbReference type="GO" id="GO:0005669">
    <property type="term" value="C:transcription factor TFIID complex"/>
    <property type="evidence" value="ECO:0007669"/>
    <property type="project" value="TreeGrafter"/>
</dbReference>
<feature type="domain" description="TFIID subunit TAF5 NTD2" evidence="11">
    <location>
        <begin position="85"/>
        <end position="213"/>
    </location>
</feature>
<evidence type="ECO:0000259" key="11">
    <source>
        <dbReference type="Pfam" id="PF04494"/>
    </source>
</evidence>
<dbReference type="InterPro" id="IPR006594">
    <property type="entry name" value="LisH"/>
</dbReference>
<proteinExistence type="inferred from homology"/>
<dbReference type="InterPro" id="IPR037264">
    <property type="entry name" value="TFIID_NTD2_sf"/>
</dbReference>
<evidence type="ECO:0000256" key="5">
    <source>
        <dbReference type="ARBA" id="ARBA00023015"/>
    </source>
</evidence>
<keyword evidence="4" id="KW-0677">Repeat</keyword>
<dbReference type="PRINTS" id="PR00320">
    <property type="entry name" value="GPROTEINBRPT"/>
</dbReference>
<evidence type="ECO:0000256" key="2">
    <source>
        <dbReference type="ARBA" id="ARBA00009435"/>
    </source>
</evidence>
<dbReference type="Pfam" id="PF04494">
    <property type="entry name" value="TFIID_NTD2"/>
    <property type="match status" value="1"/>
</dbReference>
<organism evidence="12 13">
    <name type="scientific">Strigamia maritima</name>
    <name type="common">European centipede</name>
    <name type="synonym">Geophilus maritimus</name>
    <dbReference type="NCBI Taxonomy" id="126957"/>
    <lineage>
        <taxon>Eukaryota</taxon>
        <taxon>Metazoa</taxon>
        <taxon>Ecdysozoa</taxon>
        <taxon>Arthropoda</taxon>
        <taxon>Myriapoda</taxon>
        <taxon>Chilopoda</taxon>
        <taxon>Pleurostigmophora</taxon>
        <taxon>Geophilomorpha</taxon>
        <taxon>Linotaeniidae</taxon>
        <taxon>Strigamia</taxon>
    </lineage>
</organism>
<evidence type="ECO:0000256" key="10">
    <source>
        <dbReference type="SAM" id="MobiDB-lite"/>
    </source>
</evidence>
<evidence type="ECO:0000256" key="3">
    <source>
        <dbReference type="ARBA" id="ARBA00022574"/>
    </source>
</evidence>
<keyword evidence="5" id="KW-0805">Transcription regulation</keyword>
<feature type="repeat" description="WD" evidence="9">
    <location>
        <begin position="458"/>
        <end position="489"/>
    </location>
</feature>
<dbReference type="InterPro" id="IPR007582">
    <property type="entry name" value="TFIID_NTD2"/>
</dbReference>
<dbReference type="PANTHER" id="PTHR19879">
    <property type="entry name" value="TRANSCRIPTION INITIATION FACTOR TFIID"/>
    <property type="match status" value="1"/>
</dbReference>
<dbReference type="PROSITE" id="PS00678">
    <property type="entry name" value="WD_REPEATS_1"/>
    <property type="match status" value="2"/>
</dbReference>
<dbReference type="OMA" id="HNHPVWD"/>
<evidence type="ECO:0000313" key="13">
    <source>
        <dbReference type="Proteomes" id="UP000014500"/>
    </source>
</evidence>
<feature type="repeat" description="WD" evidence="9">
    <location>
        <begin position="343"/>
        <end position="376"/>
    </location>
</feature>
<feature type="region of interest" description="Disordered" evidence="10">
    <location>
        <begin position="264"/>
        <end position="309"/>
    </location>
</feature>
<dbReference type="eggNOG" id="KOG0263">
    <property type="taxonomic scope" value="Eukaryota"/>
</dbReference>
<keyword evidence="13" id="KW-1185">Reference proteome</keyword>
<dbReference type="GO" id="GO:0016251">
    <property type="term" value="F:RNA polymerase II general transcription initiation factor activity"/>
    <property type="evidence" value="ECO:0007669"/>
    <property type="project" value="TreeGrafter"/>
</dbReference>
<dbReference type="Pfam" id="PF00400">
    <property type="entry name" value="WD40"/>
    <property type="match status" value="6"/>
</dbReference>
<dbReference type="PROSITE" id="PS50294">
    <property type="entry name" value="WD_REPEATS_REGION"/>
    <property type="match status" value="5"/>
</dbReference>
<dbReference type="EnsemblMetazoa" id="SMAR008891-RA">
    <property type="protein sequence ID" value="SMAR008891-PA"/>
    <property type="gene ID" value="SMAR008891"/>
</dbReference>
<dbReference type="GO" id="GO:0006367">
    <property type="term" value="P:transcription initiation at RNA polymerase II promoter"/>
    <property type="evidence" value="ECO:0007669"/>
    <property type="project" value="TreeGrafter"/>
</dbReference>
<feature type="compositionally biased region" description="Polar residues" evidence="10">
    <location>
        <begin position="1"/>
        <end position="18"/>
    </location>
</feature>
<evidence type="ECO:0000256" key="1">
    <source>
        <dbReference type="ARBA" id="ARBA00004123"/>
    </source>
</evidence>
<evidence type="ECO:0000313" key="12">
    <source>
        <dbReference type="EnsemblMetazoa" id="SMAR008891-PA"/>
    </source>
</evidence>
<dbReference type="PROSITE" id="PS50082">
    <property type="entry name" value="WD_REPEATS_2"/>
    <property type="match status" value="6"/>
</dbReference>
<dbReference type="SUPFAM" id="SSF50978">
    <property type="entry name" value="WD40 repeat-like"/>
    <property type="match status" value="1"/>
</dbReference>
<keyword evidence="3 9" id="KW-0853">WD repeat</keyword>
<dbReference type="EMBL" id="JH431865">
    <property type="status" value="NOT_ANNOTATED_CDS"/>
    <property type="molecule type" value="Genomic_DNA"/>
</dbReference>
<dbReference type="InterPro" id="IPR001680">
    <property type="entry name" value="WD40_rpt"/>
</dbReference>
<accession>T1J5I9</accession>
<keyword evidence="7" id="KW-0539">Nucleus</keyword>
<feature type="repeat" description="WD" evidence="9">
    <location>
        <begin position="416"/>
        <end position="451"/>
    </location>
</feature>
<dbReference type="Gene3D" id="2.130.10.10">
    <property type="entry name" value="YVTN repeat-like/Quinoprotein amine dehydrogenase"/>
    <property type="match status" value="3"/>
</dbReference>
<dbReference type="HOGENOM" id="CLU_005884_2_1_1"/>
<dbReference type="CDD" id="cd00200">
    <property type="entry name" value="WD40"/>
    <property type="match status" value="1"/>
</dbReference>
<evidence type="ECO:0000256" key="8">
    <source>
        <dbReference type="ARBA" id="ARBA00044130"/>
    </source>
</evidence>
<dbReference type="InterPro" id="IPR036322">
    <property type="entry name" value="WD40_repeat_dom_sf"/>
</dbReference>
<keyword evidence="6" id="KW-0804">Transcription</keyword>
<dbReference type="Gene3D" id="1.25.40.500">
    <property type="entry name" value="TFIID subunit TAF5, NTD2 domain"/>
    <property type="match status" value="1"/>
</dbReference>
<feature type="repeat" description="WD" evidence="9">
    <location>
        <begin position="500"/>
        <end position="541"/>
    </location>
</feature>
<reference evidence="12" key="2">
    <citation type="submission" date="2015-02" db="UniProtKB">
        <authorList>
            <consortium name="EnsemblMetazoa"/>
        </authorList>
    </citation>
    <scope>IDENTIFICATION</scope>
</reference>
<dbReference type="SMART" id="SM00320">
    <property type="entry name" value="WD40"/>
    <property type="match status" value="6"/>
</dbReference>
<dbReference type="InterPro" id="IPR015943">
    <property type="entry name" value="WD40/YVTN_repeat-like_dom_sf"/>
</dbReference>
<comment type="similarity">
    <text evidence="2">Belongs to the WD repeat TAF5 family.</text>
</comment>
<reference evidence="13" key="1">
    <citation type="submission" date="2011-05" db="EMBL/GenBank/DDBJ databases">
        <authorList>
            <person name="Richards S.R."/>
            <person name="Qu J."/>
            <person name="Jiang H."/>
            <person name="Jhangiani S.N."/>
            <person name="Agravi P."/>
            <person name="Goodspeed R."/>
            <person name="Gross S."/>
            <person name="Mandapat C."/>
            <person name="Jackson L."/>
            <person name="Mathew T."/>
            <person name="Pu L."/>
            <person name="Thornton R."/>
            <person name="Saada N."/>
            <person name="Wilczek-Boney K.B."/>
            <person name="Lee S."/>
            <person name="Kovar C."/>
            <person name="Wu Y."/>
            <person name="Scherer S.E."/>
            <person name="Worley K.C."/>
            <person name="Muzny D.M."/>
            <person name="Gibbs R."/>
        </authorList>
    </citation>
    <scope>NUCLEOTIDE SEQUENCE</scope>
    <source>
        <strain evidence="13">Brora</strain>
    </source>
</reference>
<dbReference type="STRING" id="126957.T1J5I9"/>
<protein>
    <recommendedName>
        <fullName evidence="8">Transcription initiation factor TFIID subunit 5</fullName>
    </recommendedName>
</protein>
<evidence type="ECO:0000256" key="4">
    <source>
        <dbReference type="ARBA" id="ARBA00022737"/>
    </source>
</evidence>
<dbReference type="PhylomeDB" id="T1J5I9"/>
<feature type="compositionally biased region" description="Basic and acidic residues" evidence="10">
    <location>
        <begin position="284"/>
        <end position="294"/>
    </location>
</feature>
<evidence type="ECO:0000256" key="9">
    <source>
        <dbReference type="PROSITE-ProRule" id="PRU00221"/>
    </source>
</evidence>
<evidence type="ECO:0000256" key="7">
    <source>
        <dbReference type="ARBA" id="ARBA00023242"/>
    </source>
</evidence>
<feature type="repeat" description="WD" evidence="9">
    <location>
        <begin position="584"/>
        <end position="616"/>
    </location>
</feature>
<sequence>MAENGSPNVLPSGSTTVVKTEDVKPADVPDKATLLAVLQFLKKRNFKDTEEILRKEAKFFEEKLENSNASDSDVSNVLSVYKSEGDPYNYESAYTSLKKFVESSLDVYRHELSMIFYPVFVRMYLELVYNNHEQQAIKFMEKFRWEQEEYYQEDVNRLATITKLIHMKGNELMDNFMSSHFTVRMSRDTYTFLKRHLQEKKETILLNIIQEHLYLDVYEGVPRNKQEVDATAGAMMGEATRQANKTKVYYGLLKEPDFHIAVEEEEDSAEVESGDKPKKKKIKKDSLLSKKSKNDPNAPPNNRVPLPELKDADKLIKVNAIRESAKRIKLGPEQLPSICVYTFLNSQNHVTCSEISEDSTLLSAGLADATIRVWSVIPSKLKTMKSYNDLSGIDREAGDVLVRMMDDRLAKESRVLLGHSGPIYSTSFNFDKNFMISCSADATIRLWSLQTWSNLVCYKGHMNPVWDVKFCRHGYYFASCGFDRTARLWATEYQHPLRVFTGHVSDVDCVQFHPNSNYLASGSDDRSVRLWDLSTGSCVRHMTGHKGSVHSLAFSNDGRFLASAGADKRILIWDIAHGRLLTDLKGHTDTIYSLSFSRDDNILASGGVDGMVKLWDASKLFEEIDVEDLNISHVPTIRSNTDALMLGSYPTKSTTVLHLHFTRKNLLLSSGMFVEN</sequence>
<dbReference type="InterPro" id="IPR019775">
    <property type="entry name" value="WD40_repeat_CS"/>
</dbReference>
<dbReference type="AlphaFoldDB" id="T1J5I9"/>
<comment type="subcellular location">
    <subcellularLocation>
        <location evidence="1">Nucleus</location>
    </subcellularLocation>
</comment>
<dbReference type="SUPFAM" id="SSF160897">
    <property type="entry name" value="Taf5 N-terminal domain-like"/>
    <property type="match status" value="1"/>
</dbReference>
<feature type="region of interest" description="Disordered" evidence="10">
    <location>
        <begin position="1"/>
        <end position="25"/>
    </location>
</feature>
<dbReference type="PANTHER" id="PTHR19879:SF1">
    <property type="entry name" value="CANNONBALL-RELATED"/>
    <property type="match status" value="1"/>
</dbReference>